<dbReference type="GO" id="GO:0005975">
    <property type="term" value="P:carbohydrate metabolic process"/>
    <property type="evidence" value="ECO:0007669"/>
    <property type="project" value="UniProtKB-ARBA"/>
</dbReference>
<dbReference type="InterPro" id="IPR013783">
    <property type="entry name" value="Ig-like_fold"/>
</dbReference>
<dbReference type="InterPro" id="IPR026466">
    <property type="entry name" value="Fim_isopep_form_D2_dom"/>
</dbReference>
<reference evidence="2" key="1">
    <citation type="submission" date="2023-07" db="EMBL/GenBank/DDBJ databases">
        <title>Between Cages and Wild: Unraveling the Impact of Captivity on Animal Microbiomes and Antimicrobial Resistance.</title>
        <authorList>
            <person name="Schmartz G.P."/>
            <person name="Rehner J."/>
            <person name="Schuff M.J."/>
            <person name="Becker S.L."/>
            <person name="Kravczyk M."/>
            <person name="Gurevich A."/>
            <person name="Francke R."/>
            <person name="Mueller R."/>
            <person name="Keller V."/>
            <person name="Keller A."/>
        </authorList>
    </citation>
    <scope>NUCLEOTIDE SEQUENCE</scope>
    <source>
        <strain evidence="2">S12M_St_49</strain>
    </source>
</reference>
<accession>A0AA43UAT2</accession>
<dbReference type="Proteomes" id="UP001168575">
    <property type="component" value="Unassembled WGS sequence"/>
</dbReference>
<evidence type="ECO:0000313" key="2">
    <source>
        <dbReference type="EMBL" id="MDO4842951.1"/>
    </source>
</evidence>
<feature type="non-terminal residue" evidence="2">
    <location>
        <position position="268"/>
    </location>
</feature>
<evidence type="ECO:0000313" key="3">
    <source>
        <dbReference type="Proteomes" id="UP001168575"/>
    </source>
</evidence>
<feature type="signal peptide" evidence="1">
    <location>
        <begin position="1"/>
        <end position="27"/>
    </location>
</feature>
<dbReference type="EMBL" id="JAUMVS010000387">
    <property type="protein sequence ID" value="MDO4842951.1"/>
    <property type="molecule type" value="Genomic_DNA"/>
</dbReference>
<dbReference type="AlphaFoldDB" id="A0AA43UAT2"/>
<organism evidence="2 3">
    <name type="scientific">Phoenicibacter congonensis</name>
    <dbReference type="NCBI Taxonomy" id="1944646"/>
    <lineage>
        <taxon>Bacteria</taxon>
        <taxon>Bacillati</taxon>
        <taxon>Actinomycetota</taxon>
        <taxon>Coriobacteriia</taxon>
        <taxon>Eggerthellales</taxon>
        <taxon>Eggerthellaceae</taxon>
        <taxon>Phoenicibacter</taxon>
    </lineage>
</organism>
<keyword evidence="3" id="KW-1185">Reference proteome</keyword>
<dbReference type="Gene3D" id="2.60.40.740">
    <property type="match status" value="1"/>
</dbReference>
<gene>
    <name evidence="2" type="ORF">Q3982_09770</name>
</gene>
<feature type="chain" id="PRO_5041204729" evidence="1">
    <location>
        <begin position="28"/>
        <end position="268"/>
    </location>
</feature>
<keyword evidence="1" id="KW-0732">Signal</keyword>
<dbReference type="NCBIfam" id="TIGR04226">
    <property type="entry name" value="RrgB_K2N_iso_D2"/>
    <property type="match status" value="1"/>
</dbReference>
<dbReference type="Gene3D" id="2.60.40.10">
    <property type="entry name" value="Immunoglobulins"/>
    <property type="match status" value="1"/>
</dbReference>
<comment type="caution">
    <text evidence="2">The sequence shown here is derived from an EMBL/GenBank/DDBJ whole genome shotgun (WGS) entry which is preliminary data.</text>
</comment>
<sequence>MKKMKKLFAFVAAVATCLALGATSVNADESTYSVTITNATGTYEIYQVFSGELAVANDDKILSNVQWGKDVNAFTYTTKDATATEAAASSDKASEIAEYLATKSDDSTVAKDFAKKAIANVKTNPASSSGTATATDGTATFTGLSAGYYVVKNTSVGDSETYTRYILQVVGNVTVENKASVPSFEKKVKDTNDSTGATSDWQDSADYDIGDEVPFQLTGTVASTYDSYKQYYFAFHDVEENGLTFKEIKSVYVLNGETKTELATDDYS</sequence>
<evidence type="ECO:0000256" key="1">
    <source>
        <dbReference type="SAM" id="SignalP"/>
    </source>
</evidence>
<proteinExistence type="predicted"/>
<protein>
    <submittedName>
        <fullName evidence="2">Isopeptide-forming domain-containing fimbrial protein</fullName>
    </submittedName>
</protein>
<name>A0AA43UAT2_9ACTN</name>